<gene>
    <name evidence="12" type="primary">ruvC</name>
    <name evidence="13" type="ORF">ACFFFP_03570</name>
</gene>
<evidence type="ECO:0000256" key="1">
    <source>
        <dbReference type="ARBA" id="ARBA00009518"/>
    </source>
</evidence>
<dbReference type="InterPro" id="IPR036397">
    <property type="entry name" value="RNaseH_sf"/>
</dbReference>
<dbReference type="PANTHER" id="PTHR30194">
    <property type="entry name" value="CROSSOVER JUNCTION ENDODEOXYRIBONUCLEASE RUVC"/>
    <property type="match status" value="1"/>
</dbReference>
<evidence type="ECO:0000256" key="11">
    <source>
        <dbReference type="ARBA" id="ARBA00023204"/>
    </source>
</evidence>
<comment type="cofactor">
    <cofactor evidence="12">
        <name>Mg(2+)</name>
        <dbReference type="ChEBI" id="CHEBI:18420"/>
    </cofactor>
    <text evidence="12">Binds 2 Mg(2+) ion per subunit.</text>
</comment>
<feature type="binding site" evidence="12">
    <location>
        <position position="70"/>
    </location>
    <ligand>
        <name>Mg(2+)</name>
        <dbReference type="ChEBI" id="CHEBI:18420"/>
        <label>2</label>
    </ligand>
</feature>
<accession>A0ABV6Q0F6</accession>
<evidence type="ECO:0000256" key="12">
    <source>
        <dbReference type="HAMAP-Rule" id="MF_00034"/>
    </source>
</evidence>
<evidence type="ECO:0000256" key="9">
    <source>
        <dbReference type="ARBA" id="ARBA00023125"/>
    </source>
</evidence>
<proteinExistence type="inferred from homology"/>
<dbReference type="CDD" id="cd16962">
    <property type="entry name" value="RuvC"/>
    <property type="match status" value="1"/>
</dbReference>
<evidence type="ECO:0000256" key="4">
    <source>
        <dbReference type="ARBA" id="ARBA00022723"/>
    </source>
</evidence>
<dbReference type="EC" id="3.1.21.10" evidence="12"/>
<keyword evidence="14" id="KW-1185">Reference proteome</keyword>
<organism evidence="13 14">
    <name type="scientific">Thermus composti</name>
    <dbReference type="NCBI Taxonomy" id="532059"/>
    <lineage>
        <taxon>Bacteria</taxon>
        <taxon>Thermotogati</taxon>
        <taxon>Deinococcota</taxon>
        <taxon>Deinococci</taxon>
        <taxon>Thermales</taxon>
        <taxon>Thermaceae</taxon>
        <taxon>Thermus</taxon>
    </lineage>
</organism>
<dbReference type="EMBL" id="JBHLTW010000012">
    <property type="protein sequence ID" value="MFC0595254.1"/>
    <property type="molecule type" value="Genomic_DNA"/>
</dbReference>
<evidence type="ECO:0000256" key="3">
    <source>
        <dbReference type="ARBA" id="ARBA00022722"/>
    </source>
</evidence>
<reference evidence="13 14" key="1">
    <citation type="submission" date="2024-09" db="EMBL/GenBank/DDBJ databases">
        <authorList>
            <person name="Sun Q."/>
            <person name="Mori K."/>
        </authorList>
    </citation>
    <scope>NUCLEOTIDE SEQUENCE [LARGE SCALE GENOMIC DNA]</scope>
    <source>
        <strain evidence="13 14">NCAIM B.02340</strain>
    </source>
</reference>
<evidence type="ECO:0000313" key="13">
    <source>
        <dbReference type="EMBL" id="MFC0595254.1"/>
    </source>
</evidence>
<feature type="active site" evidence="12">
    <location>
        <position position="143"/>
    </location>
</feature>
<feature type="active site" evidence="12">
    <location>
        <position position="70"/>
    </location>
</feature>
<comment type="subcellular location">
    <subcellularLocation>
        <location evidence="12">Cytoplasm</location>
    </subcellularLocation>
</comment>
<comment type="function">
    <text evidence="12">The RuvA-RuvB-RuvC complex processes Holliday junction (HJ) DNA during genetic recombination and DNA repair. Endonuclease that resolves HJ intermediates. Cleaves cruciform DNA by making single-stranded nicks across the HJ at symmetrical positions within the homologous arms, yielding a 5'-phosphate and a 3'-hydroxyl group; requires a central core of homology in the junction. The consensus cleavage sequence is 5'-(A/T)TT(C/G)-3'. Cleavage occurs on the 3'-side of the TT dinucleotide at the point of strand exchange. HJ branch migration catalyzed by RuvA-RuvB allows RuvC to scan DNA until it finds its consensus sequence, where it cleaves and resolves the cruciform DNA.</text>
</comment>
<keyword evidence="4 12" id="KW-0479">Metal-binding</keyword>
<evidence type="ECO:0000256" key="6">
    <source>
        <dbReference type="ARBA" id="ARBA00022763"/>
    </source>
</evidence>
<sequence length="167" mass="17732">MVVAGVDPGITHLGLGVVAVEGKGALKARLLHGEVVRTSPKEKAEARVGRIHARVKEALLRFRPEALAVEEQYFYRQNELAYKVGWALGAVLVAAFEAGVPVYAYGPMQVKQALAGHGHAAKEEVALMVRGVLGLREPPSPSHLADALAIALTHAFYARLGAGKALL</sequence>
<dbReference type="Pfam" id="PF02075">
    <property type="entry name" value="RuvC"/>
    <property type="match status" value="1"/>
</dbReference>
<keyword evidence="5 12" id="KW-0255">Endonuclease</keyword>
<keyword evidence="3 12" id="KW-0540">Nuclease</keyword>
<dbReference type="RefSeq" id="WP_188845347.1">
    <property type="nucleotide sequence ID" value="NZ_BMPJ01000001.1"/>
</dbReference>
<comment type="caution">
    <text evidence="13">The sequence shown here is derived from an EMBL/GenBank/DDBJ whole genome shotgun (WGS) entry which is preliminary data.</text>
</comment>
<keyword evidence="6 12" id="KW-0227">DNA damage</keyword>
<feature type="binding site" evidence="12">
    <location>
        <position position="7"/>
    </location>
    <ligand>
        <name>Mg(2+)</name>
        <dbReference type="ChEBI" id="CHEBI:18420"/>
        <label>1</label>
    </ligand>
</feature>
<protein>
    <recommendedName>
        <fullName evidence="12">Crossover junction endodeoxyribonuclease RuvC</fullName>
        <ecNumber evidence="12">3.1.21.10</ecNumber>
    </recommendedName>
    <alternativeName>
        <fullName evidence="12">Holliday junction nuclease RuvC</fullName>
    </alternativeName>
    <alternativeName>
        <fullName evidence="12">Holliday junction resolvase RuvC</fullName>
    </alternativeName>
</protein>
<comment type="subunit">
    <text evidence="12">Homodimer which binds Holliday junction (HJ) DNA. The HJ becomes 2-fold symmetrical on binding to RuvC with unstacked arms; it has a different conformation from HJ DNA in complex with RuvA. In the full resolvosome a probable DNA-RuvA(4)-RuvB(12)-RuvC(2) complex forms which resolves the HJ.</text>
</comment>
<feature type="active site" evidence="12">
    <location>
        <position position="7"/>
    </location>
</feature>
<dbReference type="Gene3D" id="3.30.420.10">
    <property type="entry name" value="Ribonuclease H-like superfamily/Ribonuclease H"/>
    <property type="match status" value="1"/>
</dbReference>
<keyword evidence="9 12" id="KW-0238">DNA-binding</keyword>
<keyword evidence="7 12" id="KW-0378">Hydrolase</keyword>
<dbReference type="Proteomes" id="UP001589830">
    <property type="component" value="Unassembled WGS sequence"/>
</dbReference>
<keyword evidence="11 12" id="KW-0234">DNA repair</keyword>
<dbReference type="SUPFAM" id="SSF53098">
    <property type="entry name" value="Ribonuclease H-like"/>
    <property type="match status" value="1"/>
</dbReference>
<evidence type="ECO:0000256" key="8">
    <source>
        <dbReference type="ARBA" id="ARBA00022842"/>
    </source>
</evidence>
<dbReference type="HAMAP" id="MF_00034">
    <property type="entry name" value="RuvC"/>
    <property type="match status" value="1"/>
</dbReference>
<dbReference type="InterPro" id="IPR012337">
    <property type="entry name" value="RNaseH-like_sf"/>
</dbReference>
<feature type="binding site" evidence="12">
    <location>
        <position position="143"/>
    </location>
    <ligand>
        <name>Mg(2+)</name>
        <dbReference type="ChEBI" id="CHEBI:18420"/>
        <label>1</label>
    </ligand>
</feature>
<keyword evidence="10 12" id="KW-0233">DNA recombination</keyword>
<name>A0ABV6Q0F6_9DEIN</name>
<evidence type="ECO:0000256" key="10">
    <source>
        <dbReference type="ARBA" id="ARBA00023172"/>
    </source>
</evidence>
<dbReference type="InterPro" id="IPR002176">
    <property type="entry name" value="X-over_junc_endoDNase_RuvC"/>
</dbReference>
<evidence type="ECO:0000313" key="14">
    <source>
        <dbReference type="Proteomes" id="UP001589830"/>
    </source>
</evidence>
<evidence type="ECO:0000256" key="7">
    <source>
        <dbReference type="ARBA" id="ARBA00022801"/>
    </source>
</evidence>
<dbReference type="PRINTS" id="PR00696">
    <property type="entry name" value="RSOLVASERUVC"/>
</dbReference>
<keyword evidence="2 12" id="KW-0963">Cytoplasm</keyword>
<evidence type="ECO:0000256" key="2">
    <source>
        <dbReference type="ARBA" id="ARBA00022490"/>
    </source>
</evidence>
<comment type="similarity">
    <text evidence="1 12">Belongs to the RuvC family.</text>
</comment>
<comment type="catalytic activity">
    <reaction evidence="12">
        <text>Endonucleolytic cleavage at a junction such as a reciprocal single-stranded crossover between two homologous DNA duplexes (Holliday junction).</text>
        <dbReference type="EC" id="3.1.21.10"/>
    </reaction>
</comment>
<evidence type="ECO:0000256" key="5">
    <source>
        <dbReference type="ARBA" id="ARBA00022759"/>
    </source>
</evidence>
<keyword evidence="8 12" id="KW-0460">Magnesium</keyword>
<dbReference type="PANTHER" id="PTHR30194:SF3">
    <property type="entry name" value="CROSSOVER JUNCTION ENDODEOXYRIBONUCLEASE RUVC"/>
    <property type="match status" value="1"/>
</dbReference>